<feature type="transmembrane region" description="Helical" evidence="6">
    <location>
        <begin position="256"/>
        <end position="277"/>
    </location>
</feature>
<comment type="caution">
    <text evidence="7">The sequence shown here is derived from an EMBL/GenBank/DDBJ whole genome shotgun (WGS) entry which is preliminary data.</text>
</comment>
<dbReference type="Proteomes" id="UP000317421">
    <property type="component" value="Unassembled WGS sequence"/>
</dbReference>
<feature type="transmembrane region" description="Helical" evidence="6">
    <location>
        <begin position="162"/>
        <end position="183"/>
    </location>
</feature>
<organism evidence="7 8">
    <name type="scientific">Botrimarina colliarenosi</name>
    <dbReference type="NCBI Taxonomy" id="2528001"/>
    <lineage>
        <taxon>Bacteria</taxon>
        <taxon>Pseudomonadati</taxon>
        <taxon>Planctomycetota</taxon>
        <taxon>Planctomycetia</taxon>
        <taxon>Pirellulales</taxon>
        <taxon>Lacipirellulaceae</taxon>
        <taxon>Botrimarina</taxon>
    </lineage>
</organism>
<evidence type="ECO:0000256" key="3">
    <source>
        <dbReference type="ARBA" id="ARBA00022692"/>
    </source>
</evidence>
<keyword evidence="3 6" id="KW-0812">Transmembrane</keyword>
<evidence type="ECO:0000313" key="7">
    <source>
        <dbReference type="EMBL" id="TWT99523.1"/>
    </source>
</evidence>
<dbReference type="InterPro" id="IPR000537">
    <property type="entry name" value="UbiA_prenyltransferase"/>
</dbReference>
<accession>A0A5C6AMY4</accession>
<keyword evidence="7" id="KW-0808">Transferase</keyword>
<dbReference type="EMBL" id="SJPR01000001">
    <property type="protein sequence ID" value="TWT99523.1"/>
    <property type="molecule type" value="Genomic_DNA"/>
</dbReference>
<evidence type="ECO:0000256" key="1">
    <source>
        <dbReference type="ARBA" id="ARBA00004141"/>
    </source>
</evidence>
<dbReference type="RefSeq" id="WP_197526177.1">
    <property type="nucleotide sequence ID" value="NZ_SJPR01000001.1"/>
</dbReference>
<keyword evidence="8" id="KW-1185">Reference proteome</keyword>
<feature type="transmembrane region" description="Helical" evidence="6">
    <location>
        <begin position="283"/>
        <end position="301"/>
    </location>
</feature>
<dbReference type="Gene3D" id="1.10.357.140">
    <property type="entry name" value="UbiA prenyltransferase"/>
    <property type="match status" value="1"/>
</dbReference>
<keyword evidence="2" id="KW-1003">Cell membrane</keyword>
<protein>
    <submittedName>
        <fullName evidence="7">Prenyltransferase</fullName>
    </submittedName>
</protein>
<dbReference type="InterPro" id="IPR044878">
    <property type="entry name" value="UbiA_sf"/>
</dbReference>
<evidence type="ECO:0000256" key="5">
    <source>
        <dbReference type="ARBA" id="ARBA00023136"/>
    </source>
</evidence>
<evidence type="ECO:0000256" key="4">
    <source>
        <dbReference type="ARBA" id="ARBA00022989"/>
    </source>
</evidence>
<gene>
    <name evidence="7" type="ORF">Pla108_04650</name>
</gene>
<keyword evidence="4 6" id="KW-1133">Transmembrane helix</keyword>
<dbReference type="GO" id="GO:0016020">
    <property type="term" value="C:membrane"/>
    <property type="evidence" value="ECO:0007669"/>
    <property type="project" value="UniProtKB-SubCell"/>
</dbReference>
<dbReference type="GO" id="GO:0016765">
    <property type="term" value="F:transferase activity, transferring alkyl or aryl (other than methyl) groups"/>
    <property type="evidence" value="ECO:0007669"/>
    <property type="project" value="InterPro"/>
</dbReference>
<feature type="transmembrane region" description="Helical" evidence="6">
    <location>
        <begin position="231"/>
        <end position="249"/>
    </location>
</feature>
<evidence type="ECO:0000313" key="8">
    <source>
        <dbReference type="Proteomes" id="UP000317421"/>
    </source>
</evidence>
<reference evidence="7 8" key="1">
    <citation type="submission" date="2019-02" db="EMBL/GenBank/DDBJ databases">
        <title>Deep-cultivation of Planctomycetes and their phenomic and genomic characterization uncovers novel biology.</title>
        <authorList>
            <person name="Wiegand S."/>
            <person name="Jogler M."/>
            <person name="Boedeker C."/>
            <person name="Pinto D."/>
            <person name="Vollmers J."/>
            <person name="Rivas-Marin E."/>
            <person name="Kohn T."/>
            <person name="Peeters S.H."/>
            <person name="Heuer A."/>
            <person name="Rast P."/>
            <person name="Oberbeckmann S."/>
            <person name="Bunk B."/>
            <person name="Jeske O."/>
            <person name="Meyerdierks A."/>
            <person name="Storesund J.E."/>
            <person name="Kallscheuer N."/>
            <person name="Luecker S."/>
            <person name="Lage O.M."/>
            <person name="Pohl T."/>
            <person name="Merkel B.J."/>
            <person name="Hornburger P."/>
            <person name="Mueller R.-W."/>
            <person name="Bruemmer F."/>
            <person name="Labrenz M."/>
            <person name="Spormann A.M."/>
            <person name="Op Den Camp H."/>
            <person name="Overmann J."/>
            <person name="Amann R."/>
            <person name="Jetten M.S.M."/>
            <person name="Mascher T."/>
            <person name="Medema M.H."/>
            <person name="Devos D.P."/>
            <person name="Kaster A.-K."/>
            <person name="Ovreas L."/>
            <person name="Rohde M."/>
            <person name="Galperin M.Y."/>
            <person name="Jogler C."/>
        </authorList>
    </citation>
    <scope>NUCLEOTIDE SEQUENCE [LARGE SCALE GENOMIC DNA]</scope>
    <source>
        <strain evidence="7 8">Pla108</strain>
    </source>
</reference>
<name>A0A5C6AMY4_9BACT</name>
<keyword evidence="5 6" id="KW-0472">Membrane</keyword>
<dbReference type="Pfam" id="PF01040">
    <property type="entry name" value="UbiA"/>
    <property type="match status" value="1"/>
</dbReference>
<dbReference type="InterPro" id="IPR050475">
    <property type="entry name" value="Prenyltransferase_related"/>
</dbReference>
<dbReference type="CDD" id="cd13964">
    <property type="entry name" value="PT_UbiA_1"/>
    <property type="match status" value="1"/>
</dbReference>
<feature type="transmembrane region" description="Helical" evidence="6">
    <location>
        <begin position="195"/>
        <end position="215"/>
    </location>
</feature>
<dbReference type="AlphaFoldDB" id="A0A5C6AMY4"/>
<feature type="transmembrane region" description="Helical" evidence="6">
    <location>
        <begin position="135"/>
        <end position="156"/>
    </location>
</feature>
<comment type="subcellular location">
    <subcellularLocation>
        <location evidence="1">Membrane</location>
        <topology evidence="1">Multi-pass membrane protein</topology>
    </subcellularLocation>
</comment>
<evidence type="ECO:0000256" key="6">
    <source>
        <dbReference type="SAM" id="Phobius"/>
    </source>
</evidence>
<evidence type="ECO:0000256" key="2">
    <source>
        <dbReference type="ARBA" id="ARBA00022475"/>
    </source>
</evidence>
<sequence>MVQRIAAYAKLLRLSNGPTAMADVWMGYAVASGSLEPTLPLALMTVCSLCLYHGGMALNDVRDAEQDALDNRGRPIAAGLISYQVAKRVAQSLLLTGMAFGITAGCFDASYEAVDRVLLLLVAIVAYNSQFKRTVFGPILMALCRVLNVSLGVAAVSADLRIPQADSLGVGIFFYVCGLTLYARREVIGGKRSGLVFSLLVTLMGVFFLGCLPQFDILPLPRFIGTEKWNLTWAVVALIATRGMVAGVLQPTPKKIGRGVGIAIQGLVVIDATLATFYAGPMAGLAILALLPVTMLLARWIPQT</sequence>
<dbReference type="PANTHER" id="PTHR42723:SF1">
    <property type="entry name" value="CHLOROPHYLL SYNTHASE, CHLOROPLASTIC"/>
    <property type="match status" value="1"/>
</dbReference>
<dbReference type="PANTHER" id="PTHR42723">
    <property type="entry name" value="CHLOROPHYLL SYNTHASE"/>
    <property type="match status" value="1"/>
</dbReference>
<proteinExistence type="predicted"/>